<feature type="transmembrane region" description="Helical" evidence="7">
    <location>
        <begin position="471"/>
        <end position="489"/>
    </location>
</feature>
<feature type="domain" description="Major facilitator superfamily (MFS) profile" evidence="8">
    <location>
        <begin position="65"/>
        <end position="550"/>
    </location>
</feature>
<dbReference type="PANTHER" id="PTHR23502:SF34">
    <property type="entry name" value="PROTEIN HOL1"/>
    <property type="match status" value="1"/>
</dbReference>
<reference evidence="9 10" key="1">
    <citation type="journal article" date="2021" name="Nat. Commun.">
        <title>Genetic determinants of endophytism in the Arabidopsis root mycobiome.</title>
        <authorList>
            <person name="Mesny F."/>
            <person name="Miyauchi S."/>
            <person name="Thiergart T."/>
            <person name="Pickel B."/>
            <person name="Atanasova L."/>
            <person name="Karlsson M."/>
            <person name="Huettel B."/>
            <person name="Barry K.W."/>
            <person name="Haridas S."/>
            <person name="Chen C."/>
            <person name="Bauer D."/>
            <person name="Andreopoulos W."/>
            <person name="Pangilinan J."/>
            <person name="LaButti K."/>
            <person name="Riley R."/>
            <person name="Lipzen A."/>
            <person name="Clum A."/>
            <person name="Drula E."/>
            <person name="Henrissat B."/>
            <person name="Kohler A."/>
            <person name="Grigoriev I.V."/>
            <person name="Martin F.M."/>
            <person name="Hacquard S."/>
        </authorList>
    </citation>
    <scope>NUCLEOTIDE SEQUENCE [LARGE SCALE GENOMIC DNA]</scope>
    <source>
        <strain evidence="9 10">MPI-CAGE-CH-0241</strain>
    </source>
</reference>
<accession>A0A9P8VWC4</accession>
<comment type="subcellular location">
    <subcellularLocation>
        <location evidence="1">Membrane</location>
        <topology evidence="1">Multi-pass membrane protein</topology>
    </subcellularLocation>
</comment>
<feature type="transmembrane region" description="Helical" evidence="7">
    <location>
        <begin position="200"/>
        <end position="218"/>
    </location>
</feature>
<keyword evidence="10" id="KW-1185">Reference proteome</keyword>
<evidence type="ECO:0000256" key="3">
    <source>
        <dbReference type="ARBA" id="ARBA00022989"/>
    </source>
</evidence>
<keyword evidence="5" id="KW-0325">Glycoprotein</keyword>
<dbReference type="Proteomes" id="UP000777438">
    <property type="component" value="Unassembled WGS sequence"/>
</dbReference>
<dbReference type="GO" id="GO:0005886">
    <property type="term" value="C:plasma membrane"/>
    <property type="evidence" value="ECO:0007669"/>
    <property type="project" value="TreeGrafter"/>
</dbReference>
<evidence type="ECO:0000259" key="8">
    <source>
        <dbReference type="PROSITE" id="PS50850"/>
    </source>
</evidence>
<dbReference type="InterPro" id="IPR011701">
    <property type="entry name" value="MFS"/>
</dbReference>
<feature type="transmembrane region" description="Helical" evidence="7">
    <location>
        <begin position="103"/>
        <end position="124"/>
    </location>
</feature>
<dbReference type="OrthoDB" id="2585655at2759"/>
<feature type="transmembrane region" description="Helical" evidence="7">
    <location>
        <begin position="435"/>
        <end position="459"/>
    </location>
</feature>
<dbReference type="PANTHER" id="PTHR23502">
    <property type="entry name" value="MAJOR FACILITATOR SUPERFAMILY"/>
    <property type="match status" value="1"/>
</dbReference>
<dbReference type="InterPro" id="IPR020846">
    <property type="entry name" value="MFS_dom"/>
</dbReference>
<dbReference type="Gene3D" id="1.20.1250.20">
    <property type="entry name" value="MFS general substrate transporter like domains"/>
    <property type="match status" value="1"/>
</dbReference>
<evidence type="ECO:0000256" key="2">
    <source>
        <dbReference type="ARBA" id="ARBA00022692"/>
    </source>
</evidence>
<feature type="transmembrane region" description="Helical" evidence="7">
    <location>
        <begin position="321"/>
        <end position="343"/>
    </location>
</feature>
<proteinExistence type="predicted"/>
<dbReference type="GO" id="GO:0022857">
    <property type="term" value="F:transmembrane transporter activity"/>
    <property type="evidence" value="ECO:0007669"/>
    <property type="project" value="InterPro"/>
</dbReference>
<dbReference type="Pfam" id="PF07690">
    <property type="entry name" value="MFS_1"/>
    <property type="match status" value="1"/>
</dbReference>
<feature type="transmembrane region" description="Helical" evidence="7">
    <location>
        <begin position="501"/>
        <end position="523"/>
    </location>
</feature>
<keyword evidence="4 7" id="KW-0472">Membrane</keyword>
<feature type="transmembrane region" description="Helical" evidence="7">
    <location>
        <begin position="136"/>
        <end position="158"/>
    </location>
</feature>
<feature type="region of interest" description="Disordered" evidence="6">
    <location>
        <begin position="1"/>
        <end position="24"/>
    </location>
</feature>
<feature type="transmembrane region" description="Helical" evidence="7">
    <location>
        <begin position="164"/>
        <end position="188"/>
    </location>
</feature>
<feature type="transmembrane region" description="Helical" evidence="7">
    <location>
        <begin position="363"/>
        <end position="387"/>
    </location>
</feature>
<evidence type="ECO:0000256" key="4">
    <source>
        <dbReference type="ARBA" id="ARBA00023136"/>
    </source>
</evidence>
<evidence type="ECO:0000256" key="6">
    <source>
        <dbReference type="SAM" id="MobiDB-lite"/>
    </source>
</evidence>
<name>A0A9P8VWC4_9HYPO</name>
<dbReference type="EMBL" id="JAGPYM010000025">
    <property type="protein sequence ID" value="KAH6880713.1"/>
    <property type="molecule type" value="Genomic_DNA"/>
</dbReference>
<feature type="transmembrane region" description="Helical" evidence="7">
    <location>
        <begin position="408"/>
        <end position="429"/>
    </location>
</feature>
<organism evidence="9 10">
    <name type="scientific">Thelonectria olida</name>
    <dbReference type="NCBI Taxonomy" id="1576542"/>
    <lineage>
        <taxon>Eukaryota</taxon>
        <taxon>Fungi</taxon>
        <taxon>Dikarya</taxon>
        <taxon>Ascomycota</taxon>
        <taxon>Pezizomycotina</taxon>
        <taxon>Sordariomycetes</taxon>
        <taxon>Hypocreomycetidae</taxon>
        <taxon>Hypocreales</taxon>
        <taxon>Nectriaceae</taxon>
        <taxon>Thelonectria</taxon>
    </lineage>
</organism>
<dbReference type="AlphaFoldDB" id="A0A9P8VWC4"/>
<feature type="compositionally biased region" description="Low complexity" evidence="6">
    <location>
        <begin position="1"/>
        <end position="10"/>
    </location>
</feature>
<keyword evidence="3 7" id="KW-1133">Transmembrane helix</keyword>
<evidence type="ECO:0000256" key="5">
    <source>
        <dbReference type="ARBA" id="ARBA00023180"/>
    </source>
</evidence>
<evidence type="ECO:0000313" key="10">
    <source>
        <dbReference type="Proteomes" id="UP000777438"/>
    </source>
</evidence>
<evidence type="ECO:0000256" key="1">
    <source>
        <dbReference type="ARBA" id="ARBA00004141"/>
    </source>
</evidence>
<dbReference type="InterPro" id="IPR036259">
    <property type="entry name" value="MFS_trans_sf"/>
</dbReference>
<keyword evidence="2 7" id="KW-0812">Transmembrane</keyword>
<evidence type="ECO:0000313" key="9">
    <source>
        <dbReference type="EMBL" id="KAH6880713.1"/>
    </source>
</evidence>
<protein>
    <submittedName>
        <fullName evidence="9">MFS transporter</fullName>
    </submittedName>
</protein>
<dbReference type="SUPFAM" id="SSF103473">
    <property type="entry name" value="MFS general substrate transporter"/>
    <property type="match status" value="1"/>
</dbReference>
<comment type="caution">
    <text evidence="9">The sequence shown here is derived from an EMBL/GenBank/DDBJ whole genome shotgun (WGS) entry which is preliminary data.</text>
</comment>
<gene>
    <name evidence="9" type="ORF">B0T10DRAFT_540236</name>
</gene>
<evidence type="ECO:0000256" key="7">
    <source>
        <dbReference type="SAM" id="Phobius"/>
    </source>
</evidence>
<feature type="transmembrane region" description="Helical" evidence="7">
    <location>
        <begin position="224"/>
        <end position="244"/>
    </location>
</feature>
<feature type="transmembrane region" description="Helical" evidence="7">
    <location>
        <begin position="59"/>
        <end position="83"/>
    </location>
</feature>
<dbReference type="PROSITE" id="PS50850">
    <property type="entry name" value="MFS"/>
    <property type="match status" value="1"/>
</dbReference>
<sequence>MTATTTATATKSDGPPPGTGVSTLGHVRLRDEATNEIILIPSPSDDPKDPLNWPRPFKLYTAVAVCFAMILCNFLAAGPTLAILETAQDFFPDWQQTGMAGPIAKTAYFFNCTALFQGLGNLVWMPLINKYGRRAVYVVAFSMYLITAVWCCVAKEYANFLVARIVMGFAAGAGECLAPITIADIFFLHERGAITAMYNASLNLGVATGAIVDGFIVKDHPWRYIYYVAIALIGGVTLIVWFTFPETAYNRSPDTHGITTTLHAESEAYHRKMPDEEGNVQHIEVQPRAQPKTRELLMQGLKLYHGTFTEESLWNMTIRPVALLALPPVLWATLVMSVTIGFITAITSNVAPAFSTAYGFEAWQSGLCFFAGVIGALLGIFCGGHLSDWVADYFTRRNNGIREPEMRLPAIMISVITGPLALILYGVGINNKLHWIVPTLGIGLINFTITQATNVSLVYTIDCYRPIAGEIVVTQLAFKSAFGFLLGFYTNPWVDKHGYSVAYGEMAAICGGVLVFWIPLYIWGQKIRETTIGWKMMKYARWDIDREVGE</sequence>